<reference evidence="1" key="1">
    <citation type="submission" date="2020-04" db="EMBL/GenBank/DDBJ databases">
        <authorList>
            <person name="Chiriac C."/>
            <person name="Salcher M."/>
            <person name="Ghai R."/>
            <person name="Kavagutti S V."/>
        </authorList>
    </citation>
    <scope>NUCLEOTIDE SEQUENCE</scope>
</reference>
<proteinExistence type="predicted"/>
<name>A0A6J5KIB4_9CAUD</name>
<sequence length="388" mass="43616">MATSALQDIRNKVRLITRRPSEAQLSTPQLDQYINTYVLYDFPETLRLFNLRTTFSFYTSPFIDTYSTTTNTASPLFNFINKYITTDEPVYIGGYQATFSQSRTDFYNVYPILSSIQNIGVTGDGTTTSFPGVINTQQQNMVPQQGITQFSPLLHRNVLFSSIDSNNNGLAMADSPILDATTLLPTNYGLLYNALTANTYPNNGNNNPLTSLPFNSNGVPVIMLNAPYFTQTGFPLANYINYITGQYVVSFPTAPQVGVTINSETVQTSPNIPKSLLFFDGNFIVRPVPDQSYKVQMEVFAQPTELLSAGQNPQLNEWWQLIAWNAAKKIFEDNDGFDDVQRILPALKEQEDLVNRRTIVQNTTQETHTIYGGQGTNVYYNTWGWGRF</sequence>
<dbReference type="EMBL" id="LR796140">
    <property type="protein sequence ID" value="CAB4121123.1"/>
    <property type="molecule type" value="Genomic_DNA"/>
</dbReference>
<protein>
    <submittedName>
        <fullName evidence="1">Uncharacterized protein</fullName>
    </submittedName>
</protein>
<evidence type="ECO:0000313" key="1">
    <source>
        <dbReference type="EMBL" id="CAB4121123.1"/>
    </source>
</evidence>
<accession>A0A6J5KIB4</accession>
<gene>
    <name evidence="1" type="ORF">UFOVP9_9</name>
</gene>
<organism evidence="1">
    <name type="scientific">uncultured Caudovirales phage</name>
    <dbReference type="NCBI Taxonomy" id="2100421"/>
    <lineage>
        <taxon>Viruses</taxon>
        <taxon>Duplodnaviria</taxon>
        <taxon>Heunggongvirae</taxon>
        <taxon>Uroviricota</taxon>
        <taxon>Caudoviricetes</taxon>
        <taxon>Peduoviridae</taxon>
        <taxon>Maltschvirus</taxon>
        <taxon>Maltschvirus maltsch</taxon>
    </lineage>
</organism>